<dbReference type="EMBL" id="CP000493">
    <property type="protein sequence ID" value="ABM80791.1"/>
    <property type="molecule type" value="Genomic_DNA"/>
</dbReference>
<dbReference type="AlphaFoldDB" id="A2BLD0"/>
<dbReference type="Pfam" id="PF22511">
    <property type="entry name" value="PBP2"/>
    <property type="match status" value="1"/>
</dbReference>
<dbReference type="InterPro" id="IPR054264">
    <property type="entry name" value="PBP2"/>
</dbReference>
<dbReference type="Proteomes" id="UP000002593">
    <property type="component" value="Chromosome"/>
</dbReference>
<keyword evidence="2" id="KW-1185">Reference proteome</keyword>
<sequence length="105" mass="12524">MRRRLSEEDIKVLYKLREMISRFSSEELKVFAYVWDNISVGELLFERDLYTIYKVSKPILVARRLREKGVIERGEGCYNLAKWLRKLRKKVGSFGELRALLDKLP</sequence>
<evidence type="ECO:0000313" key="2">
    <source>
        <dbReference type="Proteomes" id="UP000002593"/>
    </source>
</evidence>
<reference evidence="1 2" key="1">
    <citation type="journal article" date="2007" name="Archaea">
        <title>The genome of Hyperthermus butylicus: a sulfur-reducing, peptide fermenting, neutrophilic Crenarchaeote growing up to 108 degrees C.</title>
        <authorList>
            <person name="Brugger K."/>
            <person name="Chen L."/>
            <person name="Stark M."/>
            <person name="Zibat A."/>
            <person name="Redder P."/>
            <person name="Ruepp A."/>
            <person name="Awayez M."/>
            <person name="She Q."/>
            <person name="Garrett R.A."/>
            <person name="Klenk H.P."/>
        </authorList>
    </citation>
    <scope>NUCLEOTIDE SEQUENCE [LARGE SCALE GENOMIC DNA]</scope>
    <source>
        <strain evidence="2">DSM 5456 / JCM 9403 / PLM1-5</strain>
    </source>
</reference>
<dbReference type="HOGENOM" id="CLU_2243957_0_0_2"/>
<dbReference type="EnsemblBacteria" id="ABM80791">
    <property type="protein sequence ID" value="ABM80791"/>
    <property type="gene ID" value="Hbut_0943"/>
</dbReference>
<dbReference type="STRING" id="415426.Hbut_0943"/>
<evidence type="ECO:0000313" key="1">
    <source>
        <dbReference type="EMBL" id="ABM80791.1"/>
    </source>
</evidence>
<organism evidence="1 2">
    <name type="scientific">Hyperthermus butylicus (strain DSM 5456 / JCM 9403 / PLM1-5)</name>
    <dbReference type="NCBI Taxonomy" id="415426"/>
    <lineage>
        <taxon>Archaea</taxon>
        <taxon>Thermoproteota</taxon>
        <taxon>Thermoprotei</taxon>
        <taxon>Desulfurococcales</taxon>
        <taxon>Pyrodictiaceae</taxon>
        <taxon>Hyperthermus</taxon>
    </lineage>
</organism>
<accession>A2BLD0</accession>
<dbReference type="eggNOG" id="arCOG08842">
    <property type="taxonomic scope" value="Archaea"/>
</dbReference>
<dbReference type="KEGG" id="hbu:Hbut_0943"/>
<name>A2BLD0_HYPBU</name>
<protein>
    <submittedName>
        <fullName evidence="1">Uncharacterized protein</fullName>
    </submittedName>
</protein>
<proteinExistence type="predicted"/>
<gene>
    <name evidence="1" type="ordered locus">Hbut_0943</name>
</gene>